<dbReference type="AlphaFoldDB" id="A0A3B1A4Y9"/>
<proteinExistence type="predicted"/>
<keyword evidence="1" id="KW-1133">Transmembrane helix</keyword>
<keyword evidence="1" id="KW-0472">Membrane</keyword>
<feature type="domain" description="Mce/MlaD" evidence="2">
    <location>
        <begin position="36"/>
        <end position="116"/>
    </location>
</feature>
<dbReference type="EMBL" id="UOFS01000046">
    <property type="protein sequence ID" value="VAX00799.1"/>
    <property type="molecule type" value="Genomic_DNA"/>
</dbReference>
<evidence type="ECO:0000313" key="3">
    <source>
        <dbReference type="EMBL" id="VAX00799.1"/>
    </source>
</evidence>
<dbReference type="InterPro" id="IPR003399">
    <property type="entry name" value="Mce/MlaD"/>
</dbReference>
<dbReference type="Pfam" id="PF02470">
    <property type="entry name" value="MlaD"/>
    <property type="match status" value="1"/>
</dbReference>
<dbReference type="PANTHER" id="PTHR33371">
    <property type="entry name" value="INTERMEMBRANE PHOSPHOLIPID TRANSPORT SYSTEM BINDING PROTEIN MLAD-RELATED"/>
    <property type="match status" value="1"/>
</dbReference>
<feature type="transmembrane region" description="Helical" evidence="1">
    <location>
        <begin position="6"/>
        <end position="27"/>
    </location>
</feature>
<gene>
    <name evidence="3" type="ORF">MNBD_GAMMA22-908</name>
</gene>
<dbReference type="PANTHER" id="PTHR33371:SF4">
    <property type="entry name" value="INTERMEMBRANE PHOSPHOLIPID TRANSPORT SYSTEM BINDING PROTEIN MLAD"/>
    <property type="match status" value="1"/>
</dbReference>
<accession>A0A3B1A4Y9</accession>
<organism evidence="3">
    <name type="scientific">hydrothermal vent metagenome</name>
    <dbReference type="NCBI Taxonomy" id="652676"/>
    <lineage>
        <taxon>unclassified sequences</taxon>
        <taxon>metagenomes</taxon>
        <taxon>ecological metagenomes</taxon>
    </lineage>
</organism>
<keyword evidence="1" id="KW-0812">Transmembrane</keyword>
<sequence length="307" mass="33822">MKQDNINYFYVGSFVLLMLVLLIMTLIQLTGRTDKTVEYFAYYQSITGIKNGTTITFGGYNIGYVSSVEPINTIDKGTKFKVKLSIRHDWNIPSDSHASIVQPNLLSENQIEISEGSSPKPLDVGATIISKDAVSISKVFGDLSADIKPLLTNLNSGLGVVSSDLANKFPQITDNINNLLTSLQKNSEQLAVLTNKSRSNKMLDIIDNADNMSKNLLQVSKRFIQTEKKLSELIDTSNGLITDNKHELKASIMGLTKTLTTLSENVNPIIHNIDAASRNINEFTRQIRNNPSVIISGKSPDDVSEAR</sequence>
<name>A0A3B1A4Y9_9ZZZZ</name>
<evidence type="ECO:0000256" key="1">
    <source>
        <dbReference type="SAM" id="Phobius"/>
    </source>
</evidence>
<protein>
    <recommendedName>
        <fullName evidence="2">Mce/MlaD domain-containing protein</fullName>
    </recommendedName>
</protein>
<evidence type="ECO:0000259" key="2">
    <source>
        <dbReference type="Pfam" id="PF02470"/>
    </source>
</evidence>
<reference evidence="3" key="1">
    <citation type="submission" date="2018-06" db="EMBL/GenBank/DDBJ databases">
        <authorList>
            <person name="Zhirakovskaya E."/>
        </authorList>
    </citation>
    <scope>NUCLEOTIDE SEQUENCE</scope>
</reference>
<dbReference type="InterPro" id="IPR052336">
    <property type="entry name" value="MlaD_Phospholipid_Transporter"/>
</dbReference>